<protein>
    <recommendedName>
        <fullName evidence="1">Stage 0 sporulation protein A homolog</fullName>
    </recommendedName>
</protein>
<evidence type="ECO:0000259" key="10">
    <source>
        <dbReference type="PROSITE" id="PS50110"/>
    </source>
</evidence>
<evidence type="ECO:0000256" key="9">
    <source>
        <dbReference type="PROSITE-ProRule" id="PRU01091"/>
    </source>
</evidence>
<evidence type="ECO:0000313" key="13">
    <source>
        <dbReference type="Proteomes" id="UP000198636"/>
    </source>
</evidence>
<evidence type="ECO:0000256" key="8">
    <source>
        <dbReference type="PROSITE-ProRule" id="PRU00169"/>
    </source>
</evidence>
<feature type="DNA-binding region" description="OmpR/PhoB-type" evidence="9">
    <location>
        <begin position="134"/>
        <end position="233"/>
    </location>
</feature>
<dbReference type="STRING" id="1120976.SAMN03080606_01925"/>
<proteinExistence type="predicted"/>
<evidence type="ECO:0000256" key="7">
    <source>
        <dbReference type="ARBA" id="ARBA00024867"/>
    </source>
</evidence>
<evidence type="ECO:0000256" key="3">
    <source>
        <dbReference type="ARBA" id="ARBA00023012"/>
    </source>
</evidence>
<keyword evidence="6" id="KW-0804">Transcription</keyword>
<organism evidence="12 13">
    <name type="scientific">Alkaliphilus peptidifermentans DSM 18978</name>
    <dbReference type="NCBI Taxonomy" id="1120976"/>
    <lineage>
        <taxon>Bacteria</taxon>
        <taxon>Bacillati</taxon>
        <taxon>Bacillota</taxon>
        <taxon>Clostridia</taxon>
        <taxon>Peptostreptococcales</taxon>
        <taxon>Natronincolaceae</taxon>
        <taxon>Alkaliphilus</taxon>
    </lineage>
</organism>
<keyword evidence="4" id="KW-0805">Transcription regulation</keyword>
<dbReference type="CDD" id="cd17574">
    <property type="entry name" value="REC_OmpR"/>
    <property type="match status" value="1"/>
</dbReference>
<dbReference type="EMBL" id="FMUS01000011">
    <property type="protein sequence ID" value="SCY60456.1"/>
    <property type="molecule type" value="Genomic_DNA"/>
</dbReference>
<dbReference type="InterPro" id="IPR016032">
    <property type="entry name" value="Sig_transdc_resp-reg_C-effctor"/>
</dbReference>
<keyword evidence="13" id="KW-1185">Reference proteome</keyword>
<accession>A0A1G5H9J4</accession>
<dbReference type="OrthoDB" id="9790442at2"/>
<dbReference type="Gene3D" id="6.10.250.690">
    <property type="match status" value="1"/>
</dbReference>
<keyword evidence="5 9" id="KW-0238">DNA-binding</keyword>
<keyword evidence="2 8" id="KW-0597">Phosphoprotein</keyword>
<gene>
    <name evidence="12" type="ORF">SAMN03080606_01925</name>
</gene>
<dbReference type="PANTHER" id="PTHR48111:SF2">
    <property type="entry name" value="RESPONSE REGULATOR SAER"/>
    <property type="match status" value="1"/>
</dbReference>
<dbReference type="PROSITE" id="PS51755">
    <property type="entry name" value="OMPR_PHOB"/>
    <property type="match status" value="1"/>
</dbReference>
<dbReference type="SUPFAM" id="SSF46894">
    <property type="entry name" value="C-terminal effector domain of the bipartite response regulators"/>
    <property type="match status" value="1"/>
</dbReference>
<keyword evidence="3" id="KW-0902">Two-component regulatory system</keyword>
<dbReference type="GO" id="GO:0005829">
    <property type="term" value="C:cytosol"/>
    <property type="evidence" value="ECO:0007669"/>
    <property type="project" value="TreeGrafter"/>
</dbReference>
<feature type="domain" description="Response regulatory" evidence="10">
    <location>
        <begin position="5"/>
        <end position="118"/>
    </location>
</feature>
<evidence type="ECO:0000256" key="4">
    <source>
        <dbReference type="ARBA" id="ARBA00023015"/>
    </source>
</evidence>
<feature type="domain" description="OmpR/PhoB-type" evidence="11">
    <location>
        <begin position="134"/>
        <end position="233"/>
    </location>
</feature>
<dbReference type="RefSeq" id="WP_091542801.1">
    <property type="nucleotide sequence ID" value="NZ_FMUS01000011.1"/>
</dbReference>
<reference evidence="12 13" key="1">
    <citation type="submission" date="2016-10" db="EMBL/GenBank/DDBJ databases">
        <authorList>
            <person name="de Groot N.N."/>
        </authorList>
    </citation>
    <scope>NUCLEOTIDE SEQUENCE [LARGE SCALE GENOMIC DNA]</scope>
    <source>
        <strain evidence="12 13">DSM 18978</strain>
    </source>
</reference>
<dbReference type="SMART" id="SM00862">
    <property type="entry name" value="Trans_reg_C"/>
    <property type="match status" value="1"/>
</dbReference>
<dbReference type="CDD" id="cd00383">
    <property type="entry name" value="trans_reg_C"/>
    <property type="match status" value="1"/>
</dbReference>
<evidence type="ECO:0000256" key="2">
    <source>
        <dbReference type="ARBA" id="ARBA00022553"/>
    </source>
</evidence>
<evidence type="ECO:0000256" key="1">
    <source>
        <dbReference type="ARBA" id="ARBA00018672"/>
    </source>
</evidence>
<dbReference type="PROSITE" id="PS50110">
    <property type="entry name" value="RESPONSE_REGULATORY"/>
    <property type="match status" value="1"/>
</dbReference>
<dbReference type="GO" id="GO:0000976">
    <property type="term" value="F:transcription cis-regulatory region binding"/>
    <property type="evidence" value="ECO:0007669"/>
    <property type="project" value="TreeGrafter"/>
</dbReference>
<dbReference type="SMART" id="SM00448">
    <property type="entry name" value="REC"/>
    <property type="match status" value="1"/>
</dbReference>
<dbReference type="InterPro" id="IPR001789">
    <property type="entry name" value="Sig_transdc_resp-reg_receiver"/>
</dbReference>
<feature type="modified residue" description="4-aspartylphosphate" evidence="8">
    <location>
        <position position="54"/>
    </location>
</feature>
<dbReference type="GO" id="GO:0000156">
    <property type="term" value="F:phosphorelay response regulator activity"/>
    <property type="evidence" value="ECO:0007669"/>
    <property type="project" value="TreeGrafter"/>
</dbReference>
<dbReference type="GO" id="GO:0006355">
    <property type="term" value="P:regulation of DNA-templated transcription"/>
    <property type="evidence" value="ECO:0007669"/>
    <property type="project" value="InterPro"/>
</dbReference>
<dbReference type="Pfam" id="PF00072">
    <property type="entry name" value="Response_reg"/>
    <property type="match status" value="1"/>
</dbReference>
<evidence type="ECO:0000256" key="6">
    <source>
        <dbReference type="ARBA" id="ARBA00023163"/>
    </source>
</evidence>
<dbReference type="Proteomes" id="UP000198636">
    <property type="component" value="Unassembled WGS sequence"/>
</dbReference>
<dbReference type="InterPro" id="IPR001867">
    <property type="entry name" value="OmpR/PhoB-type_DNA-bd"/>
</dbReference>
<dbReference type="AlphaFoldDB" id="A0A1G5H9J4"/>
<evidence type="ECO:0000256" key="5">
    <source>
        <dbReference type="ARBA" id="ARBA00023125"/>
    </source>
</evidence>
<dbReference type="FunFam" id="1.10.10.10:FF:000018">
    <property type="entry name" value="DNA-binding response regulator ResD"/>
    <property type="match status" value="1"/>
</dbReference>
<comment type="function">
    <text evidence="7">May play the central regulatory role in sporulation. It may be an element of the effector pathway responsible for the activation of sporulation genes in response to nutritional stress. Spo0A may act in concert with spo0H (a sigma factor) to control the expression of some genes that are critical to the sporulation process.</text>
</comment>
<sequence length="239" mass="27602">MDKEKILIVDDEKEIADLIEIYLANEGYQVYKANTGIEALEKLEKEAIQLVILDIMMPGIDGLETCRRIRKVRNIPILMLSAKSEDMDKVMGLTTGADDYMTKPFNPMELLARVKSQLRRFITFNRQYDNGGEENVISVNGLVINKETHKVSLFNQEISLTPIEFDILYLLAKHPGKVFTVDAIFQNVWKEDYLESDNTVRVHIRKLREKLESDPKKPFLIKTVWGVGYKVENETSIKY</sequence>
<evidence type="ECO:0000313" key="12">
    <source>
        <dbReference type="EMBL" id="SCY60456.1"/>
    </source>
</evidence>
<dbReference type="GO" id="GO:0032993">
    <property type="term" value="C:protein-DNA complex"/>
    <property type="evidence" value="ECO:0007669"/>
    <property type="project" value="TreeGrafter"/>
</dbReference>
<dbReference type="PANTHER" id="PTHR48111">
    <property type="entry name" value="REGULATOR OF RPOS"/>
    <property type="match status" value="1"/>
</dbReference>
<evidence type="ECO:0000259" key="11">
    <source>
        <dbReference type="PROSITE" id="PS51755"/>
    </source>
</evidence>
<dbReference type="Gene3D" id="3.40.50.2300">
    <property type="match status" value="1"/>
</dbReference>
<dbReference type="Pfam" id="PF00486">
    <property type="entry name" value="Trans_reg_C"/>
    <property type="match status" value="1"/>
</dbReference>
<dbReference type="SUPFAM" id="SSF52172">
    <property type="entry name" value="CheY-like"/>
    <property type="match status" value="1"/>
</dbReference>
<dbReference type="InterPro" id="IPR039420">
    <property type="entry name" value="WalR-like"/>
</dbReference>
<name>A0A1G5H9J4_9FIRM</name>
<dbReference type="FunFam" id="3.40.50.2300:FF:000001">
    <property type="entry name" value="DNA-binding response regulator PhoB"/>
    <property type="match status" value="1"/>
</dbReference>
<dbReference type="InterPro" id="IPR036388">
    <property type="entry name" value="WH-like_DNA-bd_sf"/>
</dbReference>
<dbReference type="Gene3D" id="1.10.10.10">
    <property type="entry name" value="Winged helix-like DNA-binding domain superfamily/Winged helix DNA-binding domain"/>
    <property type="match status" value="1"/>
</dbReference>
<dbReference type="InterPro" id="IPR011006">
    <property type="entry name" value="CheY-like_superfamily"/>
</dbReference>